<feature type="repeat" description="PPR" evidence="3">
    <location>
        <begin position="331"/>
        <end position="365"/>
    </location>
</feature>
<evidence type="ECO:0000256" key="2">
    <source>
        <dbReference type="ARBA" id="ARBA00061659"/>
    </source>
</evidence>
<dbReference type="InterPro" id="IPR011990">
    <property type="entry name" value="TPR-like_helical_dom_sf"/>
</dbReference>
<protein>
    <recommendedName>
        <fullName evidence="6">Chlororespiratory reduction 4</fullName>
    </recommendedName>
</protein>
<dbReference type="Pfam" id="PF20431">
    <property type="entry name" value="E_motif"/>
    <property type="match status" value="1"/>
</dbReference>
<organism evidence="4 5">
    <name type="scientific">Kalanchoe fedtschenkoi</name>
    <name type="common">Lavender scallops</name>
    <name type="synonym">South American air plant</name>
    <dbReference type="NCBI Taxonomy" id="63787"/>
    <lineage>
        <taxon>Eukaryota</taxon>
        <taxon>Viridiplantae</taxon>
        <taxon>Streptophyta</taxon>
        <taxon>Embryophyta</taxon>
        <taxon>Tracheophyta</taxon>
        <taxon>Spermatophyta</taxon>
        <taxon>Magnoliopsida</taxon>
        <taxon>eudicotyledons</taxon>
        <taxon>Gunneridae</taxon>
        <taxon>Pentapetalae</taxon>
        <taxon>Saxifragales</taxon>
        <taxon>Crassulaceae</taxon>
        <taxon>Kalanchoe</taxon>
    </lineage>
</organism>
<name>A0A7N0TWD7_KALFE</name>
<dbReference type="InterPro" id="IPR046960">
    <property type="entry name" value="PPR_At4g14850-like_plant"/>
</dbReference>
<dbReference type="InterPro" id="IPR046848">
    <property type="entry name" value="E_motif"/>
</dbReference>
<dbReference type="Pfam" id="PF13041">
    <property type="entry name" value="PPR_2"/>
    <property type="match status" value="2"/>
</dbReference>
<dbReference type="PANTHER" id="PTHR47926">
    <property type="entry name" value="PENTATRICOPEPTIDE REPEAT-CONTAINING PROTEIN"/>
    <property type="match status" value="1"/>
</dbReference>
<dbReference type="Gene3D" id="1.25.40.10">
    <property type="entry name" value="Tetratricopeptide repeat domain"/>
    <property type="match status" value="4"/>
</dbReference>
<dbReference type="FunFam" id="1.25.40.10:FF:000277">
    <property type="entry name" value="Pentatricopeptide repeat-containing protein, mitochondrial"/>
    <property type="match status" value="1"/>
</dbReference>
<evidence type="ECO:0000313" key="4">
    <source>
        <dbReference type="EnsemblPlants" id="Kaladp0047s0209.1.v1.1.CDS.1"/>
    </source>
</evidence>
<feature type="repeat" description="PPR" evidence="3">
    <location>
        <begin position="168"/>
        <end position="202"/>
    </location>
</feature>
<keyword evidence="5" id="KW-1185">Reference proteome</keyword>
<comment type="similarity">
    <text evidence="2">Belongs to the PPR family. PCMP-E subfamily.</text>
</comment>
<feature type="repeat" description="PPR" evidence="3">
    <location>
        <begin position="137"/>
        <end position="167"/>
    </location>
</feature>
<dbReference type="Proteomes" id="UP000594263">
    <property type="component" value="Unplaced"/>
</dbReference>
<feature type="repeat" description="PPR" evidence="3">
    <location>
        <begin position="230"/>
        <end position="264"/>
    </location>
</feature>
<dbReference type="PROSITE" id="PS51375">
    <property type="entry name" value="PPR"/>
    <property type="match status" value="5"/>
</dbReference>
<reference evidence="4" key="1">
    <citation type="submission" date="2021-01" db="UniProtKB">
        <authorList>
            <consortium name="EnsemblPlants"/>
        </authorList>
    </citation>
    <scope>IDENTIFICATION</scope>
</reference>
<feature type="repeat" description="PPR" evidence="3">
    <location>
        <begin position="366"/>
        <end position="401"/>
    </location>
</feature>
<dbReference type="FunFam" id="1.25.40.10:FF:000348">
    <property type="entry name" value="Pentatricopeptide repeat-containing protein chloroplastic"/>
    <property type="match status" value="1"/>
</dbReference>
<evidence type="ECO:0000256" key="3">
    <source>
        <dbReference type="PROSITE-ProRule" id="PRU00708"/>
    </source>
</evidence>
<sequence>MTANAMVSLTEMTSSITELHQIHAHMLKTSLIHHNFAASRLIAAIVAHHQSLPYAHSILTRAPTPNSYMYNSVIRGYANGPTPQTSFAILCQMLLSSSAVPDKYSYTFALKGCASFEGLEEGQQLHGHVLKIGIGCDVYIQNTLIHLYARCGWFEAARHLLDEMPHRDVISWNAMLSAYVELGMMDEARSLFDEMGDRDSESWNFMISGYVRDGLIEEARAIFDDMPMKNVVSWNSMITGYAHANLFNEVLFLFEDMQNAGMKADDFTVVNVLSACARTGALSQGEWVHAHIKKNGMKVAGFVGTALVDMYSKCGKIEKALEAFEGTAKKDISTWNSIISGLSLHGLGEHALHIFSRMLADGVQPNEVTFISLLSACSRSGLLDKAREIFDCMVRDHRIKPSVEHYGCMIDLLGRFGKLKEAEELTRTMPYEAPVVYESLLAACRNHGDTKLAEIIASKLLYMNPKSSAGYVQLSNVYASLGRWEDVSHIRSKMRAQRAEKEPGCSVIEIEGHVHEFLAGEGMLSQ</sequence>
<dbReference type="OMA" id="IQQAHAF"/>
<keyword evidence="1" id="KW-0677">Repeat</keyword>
<dbReference type="NCBIfam" id="TIGR00756">
    <property type="entry name" value="PPR"/>
    <property type="match status" value="6"/>
</dbReference>
<evidence type="ECO:0000256" key="1">
    <source>
        <dbReference type="ARBA" id="ARBA00022737"/>
    </source>
</evidence>
<dbReference type="AlphaFoldDB" id="A0A7N0TWD7"/>
<dbReference type="GO" id="GO:0003723">
    <property type="term" value="F:RNA binding"/>
    <property type="evidence" value="ECO:0007669"/>
    <property type="project" value="InterPro"/>
</dbReference>
<dbReference type="InterPro" id="IPR002885">
    <property type="entry name" value="PPR_rpt"/>
</dbReference>
<dbReference type="GO" id="GO:0005737">
    <property type="term" value="C:cytoplasm"/>
    <property type="evidence" value="ECO:0007669"/>
    <property type="project" value="UniProtKB-ARBA"/>
</dbReference>
<dbReference type="PANTHER" id="PTHR47926:SF436">
    <property type="entry name" value="PENTATRICOPEPTIDE REPEAT-CONTAINING PROTEIN ELI1, CHLOROPLASTIC-LIKE ISOFORM X2"/>
    <property type="match status" value="1"/>
</dbReference>
<dbReference type="EnsemblPlants" id="Kaladp0047s0209.1.v1.1">
    <property type="protein sequence ID" value="Kaladp0047s0209.1.v1.1.CDS.1"/>
    <property type="gene ID" value="Kaladp0047s0209.v1.1"/>
</dbReference>
<dbReference type="SUPFAM" id="SSF48452">
    <property type="entry name" value="TPR-like"/>
    <property type="match status" value="1"/>
</dbReference>
<dbReference type="Gramene" id="Kaladp0047s0209.1.v1.1">
    <property type="protein sequence ID" value="Kaladp0047s0209.1.v1.1.CDS.1"/>
    <property type="gene ID" value="Kaladp0047s0209.v1.1"/>
</dbReference>
<dbReference type="GO" id="GO:0016556">
    <property type="term" value="P:mRNA modification"/>
    <property type="evidence" value="ECO:0007669"/>
    <property type="project" value="UniProtKB-ARBA"/>
</dbReference>
<evidence type="ECO:0008006" key="6">
    <source>
        <dbReference type="Google" id="ProtNLM"/>
    </source>
</evidence>
<dbReference type="Pfam" id="PF01535">
    <property type="entry name" value="PPR"/>
    <property type="match status" value="4"/>
</dbReference>
<proteinExistence type="inferred from homology"/>
<evidence type="ECO:0000313" key="5">
    <source>
        <dbReference type="Proteomes" id="UP000594263"/>
    </source>
</evidence>
<accession>A0A7N0TWD7</accession>
<dbReference type="FunFam" id="1.25.40.10:FF:000470">
    <property type="entry name" value="Pentatricopeptide repeat-containing protein At5g66520"/>
    <property type="match status" value="1"/>
</dbReference>